<organism evidence="1 2">
    <name type="scientific">Gigaspora margarita</name>
    <dbReference type="NCBI Taxonomy" id="4874"/>
    <lineage>
        <taxon>Eukaryota</taxon>
        <taxon>Fungi</taxon>
        <taxon>Fungi incertae sedis</taxon>
        <taxon>Mucoromycota</taxon>
        <taxon>Glomeromycotina</taxon>
        <taxon>Glomeromycetes</taxon>
        <taxon>Diversisporales</taxon>
        <taxon>Gigasporaceae</taxon>
        <taxon>Gigaspora</taxon>
    </lineage>
</organism>
<gene>
    <name evidence="1" type="ORF">GMARGA_LOCUS22771</name>
</gene>
<proteinExistence type="predicted"/>
<evidence type="ECO:0000313" key="2">
    <source>
        <dbReference type="Proteomes" id="UP000789901"/>
    </source>
</evidence>
<sequence length="89" mass="10681">MNIGSDSDTFNEFTYEEEILDEIENYTILKKEPLTQAKEPPRRTIDEYFGTLANLSKKLTKMRPRESRQGNSFMKRKVYLPKYKEIRRN</sequence>
<comment type="caution">
    <text evidence="1">The sequence shown here is derived from an EMBL/GenBank/DDBJ whole genome shotgun (WGS) entry which is preliminary data.</text>
</comment>
<dbReference type="EMBL" id="CAJVQB010022346">
    <property type="protein sequence ID" value="CAG8799337.1"/>
    <property type="molecule type" value="Genomic_DNA"/>
</dbReference>
<dbReference type="Proteomes" id="UP000789901">
    <property type="component" value="Unassembled WGS sequence"/>
</dbReference>
<feature type="non-terminal residue" evidence="1">
    <location>
        <position position="89"/>
    </location>
</feature>
<keyword evidence="2" id="KW-1185">Reference proteome</keyword>
<reference evidence="1 2" key="1">
    <citation type="submission" date="2021-06" db="EMBL/GenBank/DDBJ databases">
        <authorList>
            <person name="Kallberg Y."/>
            <person name="Tangrot J."/>
            <person name="Rosling A."/>
        </authorList>
    </citation>
    <scope>NUCLEOTIDE SEQUENCE [LARGE SCALE GENOMIC DNA]</scope>
    <source>
        <strain evidence="1 2">120-4 pot B 10/14</strain>
    </source>
</reference>
<name>A0ABN7VU70_GIGMA</name>
<protein>
    <submittedName>
        <fullName evidence="1">12383_t:CDS:1</fullName>
    </submittedName>
</protein>
<accession>A0ABN7VU70</accession>
<evidence type="ECO:0000313" key="1">
    <source>
        <dbReference type="EMBL" id="CAG8799337.1"/>
    </source>
</evidence>